<gene>
    <name evidence="1" type="primary">RvY_02730-1</name>
    <name evidence="1" type="synonym">RvY_02730.1</name>
    <name evidence="1" type="ORF">RvY_02730</name>
</gene>
<keyword evidence="2" id="KW-1185">Reference proteome</keyword>
<reference evidence="1 2" key="1">
    <citation type="journal article" date="2016" name="Nat. Commun.">
        <title>Extremotolerant tardigrade genome and improved radiotolerance of human cultured cells by tardigrade-unique protein.</title>
        <authorList>
            <person name="Hashimoto T."/>
            <person name="Horikawa D.D."/>
            <person name="Saito Y."/>
            <person name="Kuwahara H."/>
            <person name="Kozuka-Hata H."/>
            <person name="Shin-I T."/>
            <person name="Minakuchi Y."/>
            <person name="Ohishi K."/>
            <person name="Motoyama A."/>
            <person name="Aizu T."/>
            <person name="Enomoto A."/>
            <person name="Kondo K."/>
            <person name="Tanaka S."/>
            <person name="Hara Y."/>
            <person name="Koshikawa S."/>
            <person name="Sagara H."/>
            <person name="Miura T."/>
            <person name="Yokobori S."/>
            <person name="Miyagawa K."/>
            <person name="Suzuki Y."/>
            <person name="Kubo T."/>
            <person name="Oyama M."/>
            <person name="Kohara Y."/>
            <person name="Fujiyama A."/>
            <person name="Arakawa K."/>
            <person name="Katayama T."/>
            <person name="Toyoda A."/>
            <person name="Kunieda T."/>
        </authorList>
    </citation>
    <scope>NUCLEOTIDE SEQUENCE [LARGE SCALE GENOMIC DNA]</scope>
    <source>
        <strain evidence="1 2">YOKOZUNA-1</strain>
    </source>
</reference>
<dbReference type="Proteomes" id="UP000186922">
    <property type="component" value="Unassembled WGS sequence"/>
</dbReference>
<organism evidence="1 2">
    <name type="scientific">Ramazzottius varieornatus</name>
    <name type="common">Water bear</name>
    <name type="synonym">Tardigrade</name>
    <dbReference type="NCBI Taxonomy" id="947166"/>
    <lineage>
        <taxon>Eukaryota</taxon>
        <taxon>Metazoa</taxon>
        <taxon>Ecdysozoa</taxon>
        <taxon>Tardigrada</taxon>
        <taxon>Eutardigrada</taxon>
        <taxon>Parachela</taxon>
        <taxon>Hypsibioidea</taxon>
        <taxon>Ramazzottiidae</taxon>
        <taxon>Ramazzottius</taxon>
    </lineage>
</organism>
<accession>A0A1D1URI0</accession>
<evidence type="ECO:0000313" key="2">
    <source>
        <dbReference type="Proteomes" id="UP000186922"/>
    </source>
</evidence>
<proteinExistence type="predicted"/>
<dbReference type="OrthoDB" id="2668416at2759"/>
<sequence length="149" mass="17236">MDSEKLKLLLKNFHQQQMQFVASTASKAPHQVAMLLYEEMEAENETGNLVMEFISRTNRTEICRQLRLSSLTEVLEYPNTQFKESFRVGRELFAKLVTDLYSDYIKMPGVEQANGYADHFDRKFRSKGARWVPYILGALDGSHIEVEPP</sequence>
<dbReference type="AlphaFoldDB" id="A0A1D1URI0"/>
<comment type="caution">
    <text evidence="1">The sequence shown here is derived from an EMBL/GenBank/DDBJ whole genome shotgun (WGS) entry which is preliminary data.</text>
</comment>
<name>A0A1D1URI0_RAMVA</name>
<protein>
    <submittedName>
        <fullName evidence="1">Uncharacterized protein</fullName>
    </submittedName>
</protein>
<evidence type="ECO:0000313" key="1">
    <source>
        <dbReference type="EMBL" id="GAU90292.1"/>
    </source>
</evidence>
<dbReference type="EMBL" id="BDGG01000001">
    <property type="protein sequence ID" value="GAU90292.1"/>
    <property type="molecule type" value="Genomic_DNA"/>
</dbReference>